<feature type="domain" description="Thoeris protein ThsB TIR-like" evidence="1">
    <location>
        <begin position="13"/>
        <end position="80"/>
    </location>
</feature>
<dbReference type="OrthoDB" id="2218415at2"/>
<dbReference type="Pfam" id="PF08937">
    <property type="entry name" value="ThsB_TIR"/>
    <property type="match status" value="1"/>
</dbReference>
<comment type="caution">
    <text evidence="2">The sequence shown here is derived from an EMBL/GenBank/DDBJ whole genome shotgun (WGS) entry which is preliminary data.</text>
</comment>
<dbReference type="EMBL" id="LFVU01000026">
    <property type="protein sequence ID" value="KMT21892.1"/>
    <property type="molecule type" value="Genomic_DNA"/>
</dbReference>
<reference evidence="2 3" key="1">
    <citation type="submission" date="2015-06" db="EMBL/GenBank/DDBJ databases">
        <title>Draft genome sequence of the purine-degrading Clostridium cylindrosporum HC-1 (DSM 605).</title>
        <authorList>
            <person name="Poehlein A."/>
            <person name="Schiel-Bengelsdorf B."/>
            <person name="Bengelsdorf F."/>
            <person name="Daniel R."/>
            <person name="Duerre P."/>
        </authorList>
    </citation>
    <scope>NUCLEOTIDE SEQUENCE [LARGE SCALE GENOMIC DNA]</scope>
    <source>
        <strain evidence="2 3">DSM 605</strain>
    </source>
</reference>
<sequence>MIYRTRTYIAADWTDDKDAVDQLMKWNSSKHWGLTFGDAHELSQCLSDDTNNCNIKKNCSQNFDHSKFFVLIVGDKTKSLRSGYCMYCKAYSYCQYTYKTNKSYVEYECDYAVRNNLPIIVLYNSTTIDKSKCIDSVVKVAKAHAKMVMYGTDNKLYWDYQSVKDAFDKLAMPI</sequence>
<proteinExistence type="predicted"/>
<dbReference type="Gene3D" id="3.40.50.11200">
    <property type="match status" value="2"/>
</dbReference>
<accession>A0A0J8D7M9</accession>
<dbReference type="RefSeq" id="WP_048570539.1">
    <property type="nucleotide sequence ID" value="NZ_LFVU01000026.1"/>
</dbReference>
<dbReference type="PATRIC" id="fig|1121307.3.peg.1516"/>
<name>A0A0J8D7M9_CLOCY</name>
<dbReference type="Proteomes" id="UP000036756">
    <property type="component" value="Unassembled WGS sequence"/>
</dbReference>
<organism evidence="2 3">
    <name type="scientific">Clostridium cylindrosporum DSM 605</name>
    <dbReference type="NCBI Taxonomy" id="1121307"/>
    <lineage>
        <taxon>Bacteria</taxon>
        <taxon>Bacillati</taxon>
        <taxon>Bacillota</taxon>
        <taxon>Clostridia</taxon>
        <taxon>Eubacteriales</taxon>
        <taxon>Clostridiaceae</taxon>
        <taxon>Clostridium</taxon>
    </lineage>
</organism>
<evidence type="ECO:0000259" key="1">
    <source>
        <dbReference type="Pfam" id="PF08937"/>
    </source>
</evidence>
<evidence type="ECO:0000313" key="2">
    <source>
        <dbReference type="EMBL" id="KMT21892.1"/>
    </source>
</evidence>
<dbReference type="AlphaFoldDB" id="A0A0J8D7M9"/>
<dbReference type="InterPro" id="IPR015032">
    <property type="entry name" value="ThsB__TIR-like_domain"/>
</dbReference>
<gene>
    <name evidence="2" type="ORF">CLCY_3c01630</name>
</gene>
<evidence type="ECO:0000313" key="3">
    <source>
        <dbReference type="Proteomes" id="UP000036756"/>
    </source>
</evidence>
<dbReference type="STRING" id="1121307.CLCY_3c01630"/>
<protein>
    <recommendedName>
        <fullName evidence="1">Thoeris protein ThsB TIR-like domain-containing protein</fullName>
    </recommendedName>
</protein>
<keyword evidence="3" id="KW-1185">Reference proteome</keyword>